<accession>A0AAF0TUH1</accession>
<keyword evidence="2" id="KW-1185">Reference proteome</keyword>
<dbReference type="Proteomes" id="UP001234989">
    <property type="component" value="Chromosome 6"/>
</dbReference>
<reference evidence="1" key="1">
    <citation type="submission" date="2023-08" db="EMBL/GenBank/DDBJ databases">
        <title>A de novo genome assembly of Solanum verrucosum Schlechtendal, a Mexican diploid species geographically isolated from the other diploid A-genome species in potato relatives.</title>
        <authorList>
            <person name="Hosaka K."/>
        </authorList>
    </citation>
    <scope>NUCLEOTIDE SEQUENCE</scope>
    <source>
        <tissue evidence="1">Young leaves</tissue>
    </source>
</reference>
<organism evidence="1 2">
    <name type="scientific">Solanum verrucosum</name>
    <dbReference type="NCBI Taxonomy" id="315347"/>
    <lineage>
        <taxon>Eukaryota</taxon>
        <taxon>Viridiplantae</taxon>
        <taxon>Streptophyta</taxon>
        <taxon>Embryophyta</taxon>
        <taxon>Tracheophyta</taxon>
        <taxon>Spermatophyta</taxon>
        <taxon>Magnoliopsida</taxon>
        <taxon>eudicotyledons</taxon>
        <taxon>Gunneridae</taxon>
        <taxon>Pentapetalae</taxon>
        <taxon>asterids</taxon>
        <taxon>lamiids</taxon>
        <taxon>Solanales</taxon>
        <taxon>Solanaceae</taxon>
        <taxon>Solanoideae</taxon>
        <taxon>Solaneae</taxon>
        <taxon>Solanum</taxon>
    </lineage>
</organism>
<name>A0AAF0TUH1_SOLVR</name>
<dbReference type="AlphaFoldDB" id="A0AAF0TUH1"/>
<sequence>MTQLEWMKLSQSQIQKANLVQQRRGKQNQLILPVISQNHLKTLSMA</sequence>
<evidence type="ECO:0000313" key="1">
    <source>
        <dbReference type="EMBL" id="WMV33607.1"/>
    </source>
</evidence>
<evidence type="ECO:0000313" key="2">
    <source>
        <dbReference type="Proteomes" id="UP001234989"/>
    </source>
</evidence>
<protein>
    <submittedName>
        <fullName evidence="1">Uncharacterized protein</fullName>
    </submittedName>
</protein>
<proteinExistence type="predicted"/>
<gene>
    <name evidence="1" type="ORF">MTR67_026992</name>
</gene>
<dbReference type="EMBL" id="CP133617">
    <property type="protein sequence ID" value="WMV33607.1"/>
    <property type="molecule type" value="Genomic_DNA"/>
</dbReference>